<dbReference type="Proteomes" id="UP000325577">
    <property type="component" value="Linkage Group LG18"/>
</dbReference>
<dbReference type="AlphaFoldDB" id="A0A5J5AXD7"/>
<reference evidence="3 4" key="1">
    <citation type="submission" date="2019-09" db="EMBL/GenBank/DDBJ databases">
        <title>A chromosome-level genome assembly of the Chinese tupelo Nyssa sinensis.</title>
        <authorList>
            <person name="Yang X."/>
            <person name="Kang M."/>
            <person name="Yang Y."/>
            <person name="Xiong H."/>
            <person name="Wang M."/>
            <person name="Zhang Z."/>
            <person name="Wang Z."/>
            <person name="Wu H."/>
            <person name="Ma T."/>
            <person name="Liu J."/>
            <person name="Xi Z."/>
        </authorList>
    </citation>
    <scope>NUCLEOTIDE SEQUENCE [LARGE SCALE GENOMIC DNA]</scope>
    <source>
        <strain evidence="3">J267</strain>
        <tissue evidence="3">Leaf</tissue>
    </source>
</reference>
<keyword evidence="2" id="KW-1133">Transmembrane helix</keyword>
<protein>
    <submittedName>
        <fullName evidence="3">Uncharacterized protein</fullName>
    </submittedName>
</protein>
<feature type="region of interest" description="Disordered" evidence="1">
    <location>
        <begin position="1"/>
        <end position="64"/>
    </location>
</feature>
<keyword evidence="4" id="KW-1185">Reference proteome</keyword>
<keyword evidence="2" id="KW-0812">Transmembrane</keyword>
<evidence type="ECO:0000313" key="4">
    <source>
        <dbReference type="Proteomes" id="UP000325577"/>
    </source>
</evidence>
<sequence>MIGQMFARSKDKKDRLKGQAVMPTGSSEEAYLAGLKRAQSEQAQTDRLKSRSPQNYEIQTGNERRKAESREKVVKLCKWEVRERRATHLCSHEITLGIDILLEYLVRCSQLTIFVLRNVLFLFIDVAKALNFLGLIVLLSLAAFSQTIIGSRGRDGGGIVVIYKHTDLNFYHPLALSSFFAHRTIHMWYFHIAAPVFLE</sequence>
<feature type="transmembrane region" description="Helical" evidence="2">
    <location>
        <begin position="130"/>
        <end position="149"/>
    </location>
</feature>
<name>A0A5J5AXD7_9ASTE</name>
<evidence type="ECO:0000256" key="1">
    <source>
        <dbReference type="SAM" id="MobiDB-lite"/>
    </source>
</evidence>
<proteinExistence type="predicted"/>
<organism evidence="3 4">
    <name type="scientific">Nyssa sinensis</name>
    <dbReference type="NCBI Taxonomy" id="561372"/>
    <lineage>
        <taxon>Eukaryota</taxon>
        <taxon>Viridiplantae</taxon>
        <taxon>Streptophyta</taxon>
        <taxon>Embryophyta</taxon>
        <taxon>Tracheophyta</taxon>
        <taxon>Spermatophyta</taxon>
        <taxon>Magnoliopsida</taxon>
        <taxon>eudicotyledons</taxon>
        <taxon>Gunneridae</taxon>
        <taxon>Pentapetalae</taxon>
        <taxon>asterids</taxon>
        <taxon>Cornales</taxon>
        <taxon>Nyssaceae</taxon>
        <taxon>Nyssa</taxon>
    </lineage>
</organism>
<evidence type="ECO:0000313" key="3">
    <source>
        <dbReference type="EMBL" id="KAA8534422.1"/>
    </source>
</evidence>
<gene>
    <name evidence="3" type="ORF">F0562_031939</name>
</gene>
<feature type="compositionally biased region" description="Polar residues" evidence="1">
    <location>
        <begin position="50"/>
        <end position="61"/>
    </location>
</feature>
<feature type="compositionally biased region" description="Basic and acidic residues" evidence="1">
    <location>
        <begin position="8"/>
        <end position="17"/>
    </location>
</feature>
<keyword evidence="2" id="KW-0472">Membrane</keyword>
<accession>A0A5J5AXD7</accession>
<evidence type="ECO:0000256" key="2">
    <source>
        <dbReference type="SAM" id="Phobius"/>
    </source>
</evidence>
<dbReference type="EMBL" id="CM018041">
    <property type="protein sequence ID" value="KAA8534422.1"/>
    <property type="molecule type" value="Genomic_DNA"/>
</dbReference>